<feature type="region of interest" description="Disordered" evidence="1">
    <location>
        <begin position="1"/>
        <end position="22"/>
    </location>
</feature>
<dbReference type="AlphaFoldDB" id="A0A1X6PEN2"/>
<sequence>MLPPTSAGTDTPPGHRYKEKTKLRRVDQPRTVMGACDGCEGAGGRTGDSKRIRTAAVGGAGRGGDPKPARAASVGAVGGVARAGIRDGCGAHRQPVVGGTLGHPLKWSSDPLQTGLQPLLNQPSAERPQTKTRPNLILRQQHCKRKAKENTDKAATAVIDTKGRGRRSGTGCGPGDCCVGGGSISVCDGRSNAQRKAEARRRAARVAALARLRRRRRCHRRRAAADDDTNGNLGGGAAVMRRATAVAKTVSSAAARAGATTRAAPLCGWRGGFWARRGRAGRRQELFVGAVGWGGAERGGRGVEWRHAAAGGVASGSCFGATAAAAPRAPLRLQHRRRRLCRQRGDEPFRVGGRPRDRRRPTRAAALMWPCVEACGKVAMLTTASSAARRDGAAARAARRCELGGGLLGGRGVFSWLGGAAGGGVSGSCFGAAAAAAAPSALRPHRRRRRHWRQRLPEDPRVGGMPRNRRRCHRGLAAAYGDDKGDFGGGAAATGRAARGLRQPRHRRQRGAARRRQERPAVVRGGGGAGLGEAVAWSPPYIRRWPLCGPRGGNDPPAAAPGRVTSPAPPARRHCGTASPPPSLPPPPIRRR</sequence>
<dbReference type="EMBL" id="KV918793">
    <property type="protein sequence ID" value="OSX79319.1"/>
    <property type="molecule type" value="Genomic_DNA"/>
</dbReference>
<feature type="compositionally biased region" description="Basic residues" evidence="1">
    <location>
        <begin position="502"/>
        <end position="517"/>
    </location>
</feature>
<feature type="compositionally biased region" description="Pro residues" evidence="1">
    <location>
        <begin position="579"/>
        <end position="592"/>
    </location>
</feature>
<feature type="region of interest" description="Disordered" evidence="1">
    <location>
        <begin position="548"/>
        <end position="592"/>
    </location>
</feature>
<reference evidence="2 3" key="1">
    <citation type="submission" date="2017-03" db="EMBL/GenBank/DDBJ databases">
        <title>WGS assembly of Porphyra umbilicalis.</title>
        <authorList>
            <person name="Brawley S.H."/>
            <person name="Blouin N.A."/>
            <person name="Ficko-Blean E."/>
            <person name="Wheeler G.L."/>
            <person name="Lohr M."/>
            <person name="Goodson H.V."/>
            <person name="Jenkins J.W."/>
            <person name="Blaby-Haas C.E."/>
            <person name="Helliwell K.E."/>
            <person name="Chan C."/>
            <person name="Marriage T."/>
            <person name="Bhattacharya D."/>
            <person name="Klein A.S."/>
            <person name="Badis Y."/>
            <person name="Brodie J."/>
            <person name="Cao Y."/>
            <person name="Collen J."/>
            <person name="Dittami S.M."/>
            <person name="Gachon C.M."/>
            <person name="Green B.R."/>
            <person name="Karpowicz S."/>
            <person name="Kim J.W."/>
            <person name="Kudahl U."/>
            <person name="Lin S."/>
            <person name="Michel G."/>
            <person name="Mittag M."/>
            <person name="Olson B.J."/>
            <person name="Pangilinan J."/>
            <person name="Peng Y."/>
            <person name="Qiu H."/>
            <person name="Shu S."/>
            <person name="Singer J.T."/>
            <person name="Smith A.G."/>
            <person name="Sprecher B.N."/>
            <person name="Wagner V."/>
            <person name="Wang W."/>
            <person name="Wang Z.-Y."/>
            <person name="Yan J."/>
            <person name="Yarish C."/>
            <person name="Zoeuner-Riek S."/>
            <person name="Zhuang Y."/>
            <person name="Zou Y."/>
            <person name="Lindquist E.A."/>
            <person name="Grimwood J."/>
            <person name="Barry K."/>
            <person name="Rokhsar D.S."/>
            <person name="Schmutz J."/>
            <person name="Stiller J.W."/>
            <person name="Grossman A.R."/>
            <person name="Prochnik S.E."/>
        </authorList>
    </citation>
    <scope>NUCLEOTIDE SEQUENCE [LARGE SCALE GENOMIC DNA]</scope>
    <source>
        <strain evidence="2">4086291</strain>
    </source>
</reference>
<organism evidence="2 3">
    <name type="scientific">Porphyra umbilicalis</name>
    <name type="common">Purple laver</name>
    <name type="synonym">Red alga</name>
    <dbReference type="NCBI Taxonomy" id="2786"/>
    <lineage>
        <taxon>Eukaryota</taxon>
        <taxon>Rhodophyta</taxon>
        <taxon>Bangiophyceae</taxon>
        <taxon>Bangiales</taxon>
        <taxon>Bangiaceae</taxon>
        <taxon>Porphyra</taxon>
    </lineage>
</organism>
<dbReference type="Proteomes" id="UP000218209">
    <property type="component" value="Unassembled WGS sequence"/>
</dbReference>
<name>A0A1X6PEN2_PORUM</name>
<feature type="region of interest" description="Disordered" evidence="1">
    <location>
        <begin position="441"/>
        <end position="468"/>
    </location>
</feature>
<keyword evidence="3" id="KW-1185">Reference proteome</keyword>
<accession>A0A1X6PEN2</accession>
<gene>
    <name evidence="2" type="ORF">BU14_0081s0001</name>
</gene>
<feature type="region of interest" description="Disordered" evidence="1">
    <location>
        <begin position="485"/>
        <end position="529"/>
    </location>
</feature>
<evidence type="ECO:0000256" key="1">
    <source>
        <dbReference type="SAM" id="MobiDB-lite"/>
    </source>
</evidence>
<evidence type="ECO:0000313" key="2">
    <source>
        <dbReference type="EMBL" id="OSX79319.1"/>
    </source>
</evidence>
<proteinExistence type="predicted"/>
<protein>
    <submittedName>
        <fullName evidence="2">Uncharacterized protein</fullName>
    </submittedName>
</protein>
<feature type="compositionally biased region" description="Basic residues" evidence="1">
    <location>
        <begin position="443"/>
        <end position="454"/>
    </location>
</feature>
<evidence type="ECO:0000313" key="3">
    <source>
        <dbReference type="Proteomes" id="UP000218209"/>
    </source>
</evidence>